<dbReference type="FunFam" id="3.40.640.10:FF:000024">
    <property type="entry name" value="Kynurenine--oxoglutarate transaminase 3"/>
    <property type="match status" value="1"/>
</dbReference>
<gene>
    <name evidence="7" type="ORF">FB461_1398</name>
</gene>
<dbReference type="InterPro" id="IPR015424">
    <property type="entry name" value="PyrdxlP-dep_Trfase"/>
</dbReference>
<dbReference type="RefSeq" id="WP_342776117.1">
    <property type="nucleotide sequence ID" value="NZ_BAAASV010000002.1"/>
</dbReference>
<dbReference type="EMBL" id="VFOS01000001">
    <property type="protein sequence ID" value="TQL64872.1"/>
    <property type="molecule type" value="Genomic_DNA"/>
</dbReference>
<dbReference type="Proteomes" id="UP000315389">
    <property type="component" value="Unassembled WGS sequence"/>
</dbReference>
<evidence type="ECO:0000256" key="1">
    <source>
        <dbReference type="ARBA" id="ARBA00001933"/>
    </source>
</evidence>
<reference evidence="7 8" key="1">
    <citation type="submission" date="2019-06" db="EMBL/GenBank/DDBJ databases">
        <title>Sequencing the genomes of 1000 actinobacteria strains.</title>
        <authorList>
            <person name="Klenk H.-P."/>
        </authorList>
    </citation>
    <scope>NUCLEOTIDE SEQUENCE [LARGE SCALE GENOMIC DNA]</scope>
    <source>
        <strain evidence="7 8">DSM 4813</strain>
    </source>
</reference>
<dbReference type="AlphaFoldDB" id="A0A542ZWZ9"/>
<evidence type="ECO:0000256" key="5">
    <source>
        <dbReference type="ARBA" id="ARBA00022898"/>
    </source>
</evidence>
<dbReference type="InterPro" id="IPR015422">
    <property type="entry name" value="PyrdxlP-dep_Trfase_small"/>
</dbReference>
<evidence type="ECO:0000256" key="3">
    <source>
        <dbReference type="ARBA" id="ARBA00022576"/>
    </source>
</evidence>
<evidence type="ECO:0000313" key="7">
    <source>
        <dbReference type="EMBL" id="TQL64872.1"/>
    </source>
</evidence>
<keyword evidence="8" id="KW-1185">Reference proteome</keyword>
<dbReference type="PANTHER" id="PTHR43807:SF20">
    <property type="entry name" value="FI04487P"/>
    <property type="match status" value="1"/>
</dbReference>
<dbReference type="PANTHER" id="PTHR43807">
    <property type="entry name" value="FI04487P"/>
    <property type="match status" value="1"/>
</dbReference>
<protein>
    <submittedName>
        <fullName evidence="7">Succinyldiaminopimelate aminotransferase</fullName>
    </submittedName>
</protein>
<feature type="domain" description="Aminotransferase class I/classII large" evidence="6">
    <location>
        <begin position="55"/>
        <end position="422"/>
    </location>
</feature>
<dbReference type="GO" id="GO:0016212">
    <property type="term" value="F:kynurenine-oxoglutarate transaminase activity"/>
    <property type="evidence" value="ECO:0007669"/>
    <property type="project" value="TreeGrafter"/>
</dbReference>
<proteinExistence type="inferred from homology"/>
<name>A0A542ZWZ9_RARFA</name>
<comment type="similarity">
    <text evidence="2">Belongs to the class-I pyridoxal-phosphate-dependent aminotransferase family.</text>
</comment>
<evidence type="ECO:0000256" key="2">
    <source>
        <dbReference type="ARBA" id="ARBA00007441"/>
    </source>
</evidence>
<dbReference type="Pfam" id="PF00155">
    <property type="entry name" value="Aminotran_1_2"/>
    <property type="match status" value="1"/>
</dbReference>
<evidence type="ECO:0000256" key="4">
    <source>
        <dbReference type="ARBA" id="ARBA00022679"/>
    </source>
</evidence>
<evidence type="ECO:0000313" key="8">
    <source>
        <dbReference type="Proteomes" id="UP000315389"/>
    </source>
</evidence>
<dbReference type="Gene3D" id="3.90.1150.10">
    <property type="entry name" value="Aspartate Aminotransferase, domain 1"/>
    <property type="match status" value="1"/>
</dbReference>
<dbReference type="GO" id="GO:0030170">
    <property type="term" value="F:pyridoxal phosphate binding"/>
    <property type="evidence" value="ECO:0007669"/>
    <property type="project" value="InterPro"/>
</dbReference>
<dbReference type="Gene3D" id="3.40.640.10">
    <property type="entry name" value="Type I PLP-dependent aspartate aminotransferase-like (Major domain)"/>
    <property type="match status" value="1"/>
</dbReference>
<comment type="cofactor">
    <cofactor evidence="1">
        <name>pyridoxal 5'-phosphate</name>
        <dbReference type="ChEBI" id="CHEBI:597326"/>
    </cofactor>
</comment>
<keyword evidence="4 7" id="KW-0808">Transferase</keyword>
<dbReference type="InterPro" id="IPR051326">
    <property type="entry name" value="Kynurenine-oxoglutarate_AT"/>
</dbReference>
<organism evidence="7 8">
    <name type="scientific">Rarobacter faecitabidus</name>
    <dbReference type="NCBI Taxonomy" id="13243"/>
    <lineage>
        <taxon>Bacteria</taxon>
        <taxon>Bacillati</taxon>
        <taxon>Actinomycetota</taxon>
        <taxon>Actinomycetes</taxon>
        <taxon>Micrococcales</taxon>
        <taxon>Rarobacteraceae</taxon>
        <taxon>Rarobacter</taxon>
    </lineage>
</organism>
<dbReference type="InterPro" id="IPR004839">
    <property type="entry name" value="Aminotransferase_I/II_large"/>
</dbReference>
<dbReference type="GO" id="GO:0005737">
    <property type="term" value="C:cytoplasm"/>
    <property type="evidence" value="ECO:0007669"/>
    <property type="project" value="TreeGrafter"/>
</dbReference>
<keyword evidence="3 7" id="KW-0032">Aminotransferase</keyword>
<evidence type="ECO:0000259" key="6">
    <source>
        <dbReference type="Pfam" id="PF00155"/>
    </source>
</evidence>
<sequence>MAGLVPGAAGATSRGVPMGQRWQRVAAAAGLLSPSGDPQPTIFAQMSALANATGAINLGQGFPDTDGPDEVKDLVKRAIDDGRNQYPPATGVPALREAIAEHQGRRYGLALDPATQVIVSAGATEAIAAAVIALVEPGDEVITFEPYYDSYPAVIAMASGVHVAVPLTLRPARADEPGTDGALRFAIDFAALERAATARSRVLLLNSPHNPTGMVLTPDELMRLADFAARHDLLVITDEVYEHLVFGAAKHLPIASLPGMFERTLTVSSAGKTMSFTGWKVGWVTGPADLVGAVQTVRQFTTFAGGAPFQPAIAWGLGRDEFPAALAASLEHRRDVLSAGLQEAGFSVIEPDGTYFIVADGAPLGFADGDELARSLPALAGVAAIPVSALCRPGDSDGPFRSLLRFTFVKDETTIDEAVNRLIAARLGGRRR</sequence>
<dbReference type="InterPro" id="IPR015421">
    <property type="entry name" value="PyrdxlP-dep_Trfase_major"/>
</dbReference>
<accession>A0A542ZWZ9</accession>
<comment type="caution">
    <text evidence="7">The sequence shown here is derived from an EMBL/GenBank/DDBJ whole genome shotgun (WGS) entry which is preliminary data.</text>
</comment>
<dbReference type="SUPFAM" id="SSF53383">
    <property type="entry name" value="PLP-dependent transferases"/>
    <property type="match status" value="1"/>
</dbReference>
<keyword evidence="5" id="KW-0663">Pyridoxal phosphate</keyword>
<dbReference type="CDD" id="cd00609">
    <property type="entry name" value="AAT_like"/>
    <property type="match status" value="1"/>
</dbReference>